<gene>
    <name evidence="1" type="ORF">LCGC14_2356430</name>
</gene>
<reference evidence="1" key="1">
    <citation type="journal article" date="2015" name="Nature">
        <title>Complex archaea that bridge the gap between prokaryotes and eukaryotes.</title>
        <authorList>
            <person name="Spang A."/>
            <person name="Saw J.H."/>
            <person name="Jorgensen S.L."/>
            <person name="Zaremba-Niedzwiedzka K."/>
            <person name="Martijn J."/>
            <person name="Lind A.E."/>
            <person name="van Eijk R."/>
            <person name="Schleper C."/>
            <person name="Guy L."/>
            <person name="Ettema T.J."/>
        </authorList>
    </citation>
    <scope>NUCLEOTIDE SEQUENCE</scope>
</reference>
<name>A0A0F9F2R0_9ZZZZ</name>
<organism evidence="1">
    <name type="scientific">marine sediment metagenome</name>
    <dbReference type="NCBI Taxonomy" id="412755"/>
    <lineage>
        <taxon>unclassified sequences</taxon>
        <taxon>metagenomes</taxon>
        <taxon>ecological metagenomes</taxon>
    </lineage>
</organism>
<sequence>MEERMKSLEIELAYLTKAIEELKKVRVVEIHTHFTNHHEGYPEDYQNEEYPDD</sequence>
<proteinExistence type="predicted"/>
<accession>A0A0F9F2R0</accession>
<protein>
    <submittedName>
        <fullName evidence="1">Uncharacterized protein</fullName>
    </submittedName>
</protein>
<dbReference type="EMBL" id="LAZR01034415">
    <property type="protein sequence ID" value="KKL45362.1"/>
    <property type="molecule type" value="Genomic_DNA"/>
</dbReference>
<comment type="caution">
    <text evidence="1">The sequence shown here is derived from an EMBL/GenBank/DDBJ whole genome shotgun (WGS) entry which is preliminary data.</text>
</comment>
<dbReference type="AlphaFoldDB" id="A0A0F9F2R0"/>
<evidence type="ECO:0000313" key="1">
    <source>
        <dbReference type="EMBL" id="KKL45362.1"/>
    </source>
</evidence>